<sequence>MDKHLVACSLASGNIKMDIPTLGGAVFAMALSPLDPNRLAIGSSDSKVFVWNMSSLASLDIVTYWKKIIGKVMALCWHPKEENWLAYGTSDGHVGIIDVGSNKIPTLFRLHHRKAVYRICWSLPVLKPDSGVSDKTKLVLYSVGDGDVFQYTANPQEPDEEPKSLNSAVLNSFDKSFNLKNSMVRSDIAFKPDFTCFAIGNEDGSMYVVSCETLKLLHTVYPHKKLMNNLDWHPETVASDNNISPYKDWLATSCDNIKVYNIPAEGQPELVATLSGHSEKIVGLAWSPHFNGRLLSASYDDTVQVWDVPSQSCLGLYRGHSMAVMCALFSPQHPDMVISGSTDNTVQHWSMKQLTKVSVAKPCKKRERLGALEKVRSCAEPATELVVGMSELDRSDRSSADSRQNNAANTSSNSQQSISDKSMEEFKKRLKARAVFTVTSPKLTQARHFDVLYQRWMSTQNPPTPLPMPSPADEESPAATDLGYLDFFGDDKAMRRLLMVEESRLVETKQHTLTQISTLWRGDVSQMLQEAIAKKQLSDWVVSMAPLAGFEMWEAACAAYAEQLTECGDVLKASTYLLAIHKAHEAVQLLADHKLYKEAVAVARCRLVADDPLTADVFTEWGNVVRLQGNFTLAAHCYLAANNSQACMESLARVKELKYLKMAAMMAKHLGQCEKADSLAAECLTMCVASSNFTVGHQLVTEMPQYQYWSVWLRSSELLAKVKNRGEGEVFDWLEGRLKTQISLTDELSKVCSLLTVGNVYEELLPHLPTNKNPEFERDLWYYVSGQLAGACAARLGATPAHFLRHTVSAFSAAFHYQLHHPSSLALPLIVSVITPTGLFAEKSMFATEYKTDEERQLGKSLRAFVCASIVHWMSNNWEKVTGLQAKREDGSGDSGQKTELYKMGWLPELIANCSLDVLDAENVSFFVKKALKEGLQNLVTNENIQKRITTKKNVNGSNNQNKKKEANKTNKASEPVGNGKMSCVESQTSGKEVAKKVDETLNIPQSESKISVKIDLEQGNQNATQNEDKLNAQTKAQEQLSPIEQKSNITVTNTKENPDDDPNVLQITTEKNNKESSELSSVPSAVHNGDTASANSLSTNGDTCALKSLSTNGNVATTNGTSRHLESEDDINVKLKEIKELDQDLQKFEAARVSVPSPFIAYMNIKYLIDNLVSKQDSKLAQSLLENCDSIWKKSHK</sequence>
<dbReference type="Pfam" id="PF23775">
    <property type="entry name" value="Beta-prop_RIG_2nd"/>
    <property type="match status" value="1"/>
</dbReference>
<keyword evidence="1 3" id="KW-0853">WD repeat</keyword>
<dbReference type="GO" id="GO:0003730">
    <property type="term" value="F:mRNA 3'-UTR binding"/>
    <property type="evidence" value="ECO:0007669"/>
    <property type="project" value="TreeGrafter"/>
</dbReference>
<evidence type="ECO:0000256" key="2">
    <source>
        <dbReference type="ARBA" id="ARBA00022737"/>
    </source>
</evidence>
<dbReference type="InterPro" id="IPR019775">
    <property type="entry name" value="WD40_repeat_CS"/>
</dbReference>
<organism evidence="7">
    <name type="scientific">Graphocephala atropunctata</name>
    <dbReference type="NCBI Taxonomy" id="36148"/>
    <lineage>
        <taxon>Eukaryota</taxon>
        <taxon>Metazoa</taxon>
        <taxon>Ecdysozoa</taxon>
        <taxon>Arthropoda</taxon>
        <taxon>Hexapoda</taxon>
        <taxon>Insecta</taxon>
        <taxon>Pterygota</taxon>
        <taxon>Neoptera</taxon>
        <taxon>Paraneoptera</taxon>
        <taxon>Hemiptera</taxon>
        <taxon>Auchenorrhyncha</taxon>
        <taxon>Membracoidea</taxon>
        <taxon>Cicadellidae</taxon>
        <taxon>Cicadellinae</taxon>
        <taxon>Cicadellini</taxon>
        <taxon>Graphocephala</taxon>
    </lineage>
</organism>
<feature type="domain" description="Gem-associated protein 5 second beta-propeller" evidence="6">
    <location>
        <begin position="33"/>
        <end position="341"/>
    </location>
</feature>
<feature type="region of interest" description="Disordered" evidence="4">
    <location>
        <begin position="950"/>
        <end position="990"/>
    </location>
</feature>
<feature type="region of interest" description="Disordered" evidence="4">
    <location>
        <begin position="389"/>
        <end position="424"/>
    </location>
</feature>
<dbReference type="GO" id="GO:0005634">
    <property type="term" value="C:nucleus"/>
    <property type="evidence" value="ECO:0007669"/>
    <property type="project" value="TreeGrafter"/>
</dbReference>
<dbReference type="GO" id="GO:0032797">
    <property type="term" value="C:SMN complex"/>
    <property type="evidence" value="ECO:0007669"/>
    <property type="project" value="TreeGrafter"/>
</dbReference>
<dbReference type="PROSITE" id="PS50294">
    <property type="entry name" value="WD_REPEATS_REGION"/>
    <property type="match status" value="2"/>
</dbReference>
<dbReference type="PROSITE" id="PS50082">
    <property type="entry name" value="WD_REPEATS_2"/>
    <property type="match status" value="2"/>
</dbReference>
<evidence type="ECO:0000256" key="4">
    <source>
        <dbReference type="SAM" id="MobiDB-lite"/>
    </source>
</evidence>
<dbReference type="PROSITE" id="PS00678">
    <property type="entry name" value="WD_REPEATS_1"/>
    <property type="match status" value="1"/>
</dbReference>
<evidence type="ECO:0000256" key="1">
    <source>
        <dbReference type="ARBA" id="ARBA00022574"/>
    </source>
</evidence>
<feature type="region of interest" description="Disordered" evidence="4">
    <location>
        <begin position="1034"/>
        <end position="1099"/>
    </location>
</feature>
<evidence type="ECO:0000259" key="5">
    <source>
        <dbReference type="Pfam" id="PF23774"/>
    </source>
</evidence>
<dbReference type="InterPro" id="IPR015943">
    <property type="entry name" value="WD40/YVTN_repeat-like_dom_sf"/>
</dbReference>
<evidence type="ECO:0000259" key="6">
    <source>
        <dbReference type="Pfam" id="PF23775"/>
    </source>
</evidence>
<dbReference type="AlphaFoldDB" id="A0A1B6KN85"/>
<dbReference type="InterPro" id="IPR011047">
    <property type="entry name" value="Quinoprotein_ADH-like_sf"/>
</dbReference>
<protein>
    <submittedName>
        <fullName evidence="7">Uncharacterized protein</fullName>
    </submittedName>
</protein>
<dbReference type="InterPro" id="IPR001680">
    <property type="entry name" value="WD40_rpt"/>
</dbReference>
<proteinExistence type="predicted"/>
<dbReference type="InterPro" id="IPR056421">
    <property type="entry name" value="TPR_GEMI5"/>
</dbReference>
<feature type="compositionally biased region" description="Polar residues" evidence="4">
    <location>
        <begin position="1034"/>
        <end position="1056"/>
    </location>
</feature>
<feature type="compositionally biased region" description="Low complexity" evidence="4">
    <location>
        <begin position="401"/>
        <end position="417"/>
    </location>
</feature>
<feature type="compositionally biased region" description="Basic and acidic residues" evidence="4">
    <location>
        <begin position="391"/>
        <end position="400"/>
    </location>
</feature>
<dbReference type="SMART" id="SM00320">
    <property type="entry name" value="WD40"/>
    <property type="match status" value="6"/>
</dbReference>
<dbReference type="SUPFAM" id="SSF50998">
    <property type="entry name" value="Quinoprotein alcohol dehydrogenase-like"/>
    <property type="match status" value="1"/>
</dbReference>
<gene>
    <name evidence="7" type="ORF">g.38775</name>
</gene>
<feature type="domain" description="Gem-associated protein 5 TPR" evidence="5">
    <location>
        <begin position="485"/>
        <end position="692"/>
    </location>
</feature>
<dbReference type="EMBL" id="GEBQ01027077">
    <property type="protein sequence ID" value="JAT12900.1"/>
    <property type="molecule type" value="Transcribed_RNA"/>
</dbReference>
<accession>A0A1B6KN85</accession>
<evidence type="ECO:0000256" key="3">
    <source>
        <dbReference type="PROSITE-ProRule" id="PRU00221"/>
    </source>
</evidence>
<feature type="repeat" description="WD" evidence="3">
    <location>
        <begin position="317"/>
        <end position="359"/>
    </location>
</feature>
<dbReference type="PANTHER" id="PTHR46362:SF1">
    <property type="entry name" value="GEM-ASSOCIATED PROTEIN 5"/>
    <property type="match status" value="1"/>
</dbReference>
<dbReference type="InterPro" id="IPR052640">
    <property type="entry name" value="Gemin-5"/>
</dbReference>
<name>A0A1B6KN85_9HEMI</name>
<dbReference type="InterPro" id="IPR056424">
    <property type="entry name" value="Beta-prop_GEMI5_2nd"/>
</dbReference>
<dbReference type="Gene3D" id="2.130.10.10">
    <property type="entry name" value="YVTN repeat-like/Quinoprotein amine dehydrogenase"/>
    <property type="match status" value="1"/>
</dbReference>
<reference evidence="7" key="1">
    <citation type="submission" date="2015-11" db="EMBL/GenBank/DDBJ databases">
        <title>De novo transcriptome assembly of four potential Pierce s Disease insect vectors from Arizona vineyards.</title>
        <authorList>
            <person name="Tassone E.E."/>
        </authorList>
    </citation>
    <scope>NUCLEOTIDE SEQUENCE</scope>
</reference>
<dbReference type="GO" id="GO:0000387">
    <property type="term" value="P:spliceosomal snRNP assembly"/>
    <property type="evidence" value="ECO:0007669"/>
    <property type="project" value="TreeGrafter"/>
</dbReference>
<keyword evidence="2" id="KW-0677">Repeat</keyword>
<feature type="repeat" description="WD" evidence="3">
    <location>
        <begin position="274"/>
        <end position="316"/>
    </location>
</feature>
<dbReference type="PANTHER" id="PTHR46362">
    <property type="entry name" value="GEM-ASSOCIATED PROTEIN 5"/>
    <property type="match status" value="1"/>
</dbReference>
<evidence type="ECO:0000313" key="7">
    <source>
        <dbReference type="EMBL" id="JAT12900.1"/>
    </source>
</evidence>
<dbReference type="Pfam" id="PF23774">
    <property type="entry name" value="TPR_GEMI5"/>
    <property type="match status" value="1"/>
</dbReference>